<comment type="caution">
    <text evidence="2">The sequence shown here is derived from an EMBL/GenBank/DDBJ whole genome shotgun (WGS) entry which is preliminary data.</text>
</comment>
<evidence type="ECO:0000313" key="3">
    <source>
        <dbReference type="Proteomes" id="UP001519460"/>
    </source>
</evidence>
<evidence type="ECO:0000256" key="1">
    <source>
        <dbReference type="SAM" id="MobiDB-lite"/>
    </source>
</evidence>
<organism evidence="2 3">
    <name type="scientific">Batillaria attramentaria</name>
    <dbReference type="NCBI Taxonomy" id="370345"/>
    <lineage>
        <taxon>Eukaryota</taxon>
        <taxon>Metazoa</taxon>
        <taxon>Spiralia</taxon>
        <taxon>Lophotrochozoa</taxon>
        <taxon>Mollusca</taxon>
        <taxon>Gastropoda</taxon>
        <taxon>Caenogastropoda</taxon>
        <taxon>Sorbeoconcha</taxon>
        <taxon>Cerithioidea</taxon>
        <taxon>Batillariidae</taxon>
        <taxon>Batillaria</taxon>
    </lineage>
</organism>
<sequence>MRADQPRQAEGGTAALVTRHQHISYSAPYTASRPPFRLPSPLGRSAVSPVCWKNRNKSSSRCAARSLSFSLKPELLEVCDTVSLPQPNSDYVSPLSLPPVAGWNTSESERRREDRRREM</sequence>
<dbReference type="EMBL" id="JACVVK020000088">
    <property type="protein sequence ID" value="KAK7493868.1"/>
    <property type="molecule type" value="Genomic_DNA"/>
</dbReference>
<feature type="compositionally biased region" description="Basic and acidic residues" evidence="1">
    <location>
        <begin position="107"/>
        <end position="119"/>
    </location>
</feature>
<feature type="region of interest" description="Disordered" evidence="1">
    <location>
        <begin position="88"/>
        <end position="119"/>
    </location>
</feature>
<protein>
    <submittedName>
        <fullName evidence="2">Uncharacterized protein</fullName>
    </submittedName>
</protein>
<gene>
    <name evidence="2" type="ORF">BaRGS_00014750</name>
</gene>
<keyword evidence="3" id="KW-1185">Reference proteome</keyword>
<proteinExistence type="predicted"/>
<dbReference type="Proteomes" id="UP001519460">
    <property type="component" value="Unassembled WGS sequence"/>
</dbReference>
<name>A0ABD0L2W2_9CAEN</name>
<dbReference type="AlphaFoldDB" id="A0ABD0L2W2"/>
<evidence type="ECO:0000313" key="2">
    <source>
        <dbReference type="EMBL" id="KAK7493868.1"/>
    </source>
</evidence>
<reference evidence="2 3" key="1">
    <citation type="journal article" date="2023" name="Sci. Data">
        <title>Genome assembly of the Korean intertidal mud-creeper Batillaria attramentaria.</title>
        <authorList>
            <person name="Patra A.K."/>
            <person name="Ho P.T."/>
            <person name="Jun S."/>
            <person name="Lee S.J."/>
            <person name="Kim Y."/>
            <person name="Won Y.J."/>
        </authorList>
    </citation>
    <scope>NUCLEOTIDE SEQUENCE [LARGE SCALE GENOMIC DNA]</scope>
    <source>
        <strain evidence="2">Wonlab-2016</strain>
    </source>
</reference>
<accession>A0ABD0L2W2</accession>